<dbReference type="InterPro" id="IPR029014">
    <property type="entry name" value="NiFe-Hase_large"/>
</dbReference>
<dbReference type="NCBIfam" id="NF004739">
    <property type="entry name" value="PRK06075.1"/>
    <property type="match status" value="1"/>
</dbReference>
<dbReference type="Proteomes" id="UP000037175">
    <property type="component" value="Unassembled WGS sequence"/>
</dbReference>
<dbReference type="HAMAP" id="MF_01358">
    <property type="entry name" value="NDH1_NuoD"/>
    <property type="match status" value="1"/>
</dbReference>
<keyword evidence="5 6" id="KW-0520">NAD</keyword>
<dbReference type="Pfam" id="PF00346">
    <property type="entry name" value="Complex1_49kDa"/>
    <property type="match status" value="1"/>
</dbReference>
<evidence type="ECO:0000256" key="6">
    <source>
        <dbReference type="HAMAP-Rule" id="MF_01358"/>
    </source>
</evidence>
<dbReference type="GO" id="GO:0051287">
    <property type="term" value="F:NAD binding"/>
    <property type="evidence" value="ECO:0007669"/>
    <property type="project" value="InterPro"/>
</dbReference>
<keyword evidence="4 6" id="KW-1278">Translocase</keyword>
<dbReference type="InterPro" id="IPR001135">
    <property type="entry name" value="NADH_Q_OxRdtase_suD"/>
</dbReference>
<organism evidence="9 10">
    <name type="scientific">Thermincola ferriacetica</name>
    <dbReference type="NCBI Taxonomy" id="281456"/>
    <lineage>
        <taxon>Bacteria</taxon>
        <taxon>Bacillati</taxon>
        <taxon>Bacillota</taxon>
        <taxon>Clostridia</taxon>
        <taxon>Eubacteriales</taxon>
        <taxon>Thermincolaceae</taxon>
        <taxon>Thermincola</taxon>
    </lineage>
</organism>
<dbReference type="NCBIfam" id="NF008974">
    <property type="entry name" value="PRK12322.1"/>
    <property type="match status" value="1"/>
</dbReference>
<evidence type="ECO:0000256" key="3">
    <source>
        <dbReference type="ARBA" id="ARBA00022719"/>
    </source>
</evidence>
<keyword evidence="6" id="KW-0472">Membrane</keyword>
<dbReference type="AlphaFoldDB" id="A0A0L6W2E8"/>
<dbReference type="GO" id="GO:0050136">
    <property type="term" value="F:NADH dehydrogenase (quinone) (non-electrogenic) activity"/>
    <property type="evidence" value="ECO:0007669"/>
    <property type="project" value="UniProtKB-UniRule"/>
</dbReference>
<keyword evidence="3 6" id="KW-0874">Quinone</keyword>
<proteinExistence type="inferred from homology"/>
<keyword evidence="2 6" id="KW-0813">Transport</keyword>
<name>A0A0L6W2E8_9FIRM</name>
<dbReference type="PANTHER" id="PTHR11993:SF10">
    <property type="entry name" value="NADH DEHYDROGENASE [UBIQUINONE] IRON-SULFUR PROTEIN 2, MITOCHONDRIAL"/>
    <property type="match status" value="1"/>
</dbReference>
<evidence type="ECO:0000256" key="5">
    <source>
        <dbReference type="ARBA" id="ARBA00023027"/>
    </source>
</evidence>
<comment type="caution">
    <text evidence="9">The sequence shown here is derived from an EMBL/GenBank/DDBJ whole genome shotgun (WGS) entry which is preliminary data.</text>
</comment>
<evidence type="ECO:0000256" key="4">
    <source>
        <dbReference type="ARBA" id="ARBA00022967"/>
    </source>
</evidence>
<dbReference type="InterPro" id="IPR014029">
    <property type="entry name" value="NADH_UbQ_OxRdtase_49kDa_CS"/>
</dbReference>
<evidence type="ECO:0000313" key="10">
    <source>
        <dbReference type="Proteomes" id="UP000037175"/>
    </source>
</evidence>
<evidence type="ECO:0000256" key="1">
    <source>
        <dbReference type="ARBA" id="ARBA00005769"/>
    </source>
</evidence>
<dbReference type="InterPro" id="IPR022885">
    <property type="entry name" value="NDH1_su_D/H"/>
</dbReference>
<dbReference type="EC" id="7.1.1.-" evidence="6"/>
<reference evidence="10" key="1">
    <citation type="submission" date="2015-07" db="EMBL/GenBank/DDBJ databases">
        <title>Complete Genome of Thermincola ferriacetica strain Z-0001T.</title>
        <authorList>
            <person name="Lusk B."/>
            <person name="Badalamenti J.P."/>
            <person name="Parameswaran P."/>
            <person name="Bond D.R."/>
            <person name="Torres C.I."/>
        </authorList>
    </citation>
    <scope>NUCLEOTIDE SEQUENCE [LARGE SCALE GENOMIC DNA]</scope>
    <source>
        <strain evidence="10">Z-0001</strain>
    </source>
</reference>
<protein>
    <recommendedName>
        <fullName evidence="6">NADH-quinone oxidoreductase subunit D</fullName>
        <ecNumber evidence="6">7.1.1.-</ecNumber>
    </recommendedName>
    <alternativeName>
        <fullName evidence="6">NADH dehydrogenase I subunit D</fullName>
    </alternativeName>
    <alternativeName>
        <fullName evidence="6">NDH-1 subunit D</fullName>
    </alternativeName>
</protein>
<feature type="domain" description="NADH-quinone oxidoreductase subunit D" evidence="8">
    <location>
        <begin position="122"/>
        <end position="295"/>
    </location>
</feature>
<comment type="catalytic activity">
    <reaction evidence="6">
        <text>a quinone + NADH + 5 H(+)(in) = a quinol + NAD(+) + 4 H(+)(out)</text>
        <dbReference type="Rhea" id="RHEA:57888"/>
        <dbReference type="ChEBI" id="CHEBI:15378"/>
        <dbReference type="ChEBI" id="CHEBI:24646"/>
        <dbReference type="ChEBI" id="CHEBI:57540"/>
        <dbReference type="ChEBI" id="CHEBI:57945"/>
        <dbReference type="ChEBI" id="CHEBI:132124"/>
    </reaction>
</comment>
<comment type="subcellular location">
    <subcellularLocation>
        <location evidence="6">Cell membrane</location>
        <topology evidence="6">Peripheral membrane protein</topology>
        <orientation evidence="6">Cytoplasmic side</orientation>
    </subcellularLocation>
</comment>
<evidence type="ECO:0000259" key="8">
    <source>
        <dbReference type="Pfam" id="PF00346"/>
    </source>
</evidence>
<keyword evidence="6" id="KW-1003">Cell membrane</keyword>
<evidence type="ECO:0000256" key="7">
    <source>
        <dbReference type="RuleBase" id="RU003685"/>
    </source>
</evidence>
<dbReference type="GO" id="GO:0048038">
    <property type="term" value="F:quinone binding"/>
    <property type="evidence" value="ECO:0007669"/>
    <property type="project" value="UniProtKB-KW"/>
</dbReference>
<gene>
    <name evidence="6" type="primary">nuoD</name>
    <name evidence="9" type="ORF">Tfer_1662</name>
</gene>
<accession>A0A0L6W2E8</accession>
<dbReference type="Gene3D" id="1.10.645.10">
    <property type="entry name" value="Cytochrome-c3 Hydrogenase, chain B"/>
    <property type="match status" value="1"/>
</dbReference>
<comment type="subunit">
    <text evidence="6">NDH-1 is composed of 14 different subunits. Subunits NuoB, C, D, E, F, and G constitute the peripheral sector of the complex.</text>
</comment>
<keyword evidence="10" id="KW-1185">Reference proteome</keyword>
<dbReference type="RefSeq" id="WP_013120885.1">
    <property type="nucleotide sequence ID" value="NZ_LGTE01000010.1"/>
</dbReference>
<dbReference type="EMBL" id="LGTE01000010">
    <property type="protein sequence ID" value="KNZ69641.1"/>
    <property type="molecule type" value="Genomic_DNA"/>
</dbReference>
<evidence type="ECO:0000256" key="2">
    <source>
        <dbReference type="ARBA" id="ARBA00022448"/>
    </source>
</evidence>
<comment type="similarity">
    <text evidence="1 6 7">Belongs to the complex I 49 kDa subunit family.</text>
</comment>
<dbReference type="PROSITE" id="PS00535">
    <property type="entry name" value="COMPLEX1_49K"/>
    <property type="match status" value="1"/>
</dbReference>
<sequence length="367" mass="41258">MLKTQELTLNLGPHHPSTHGVFRCVLNLEGEYITKAVNHIGYLHRGLEKLAESRTYTQFIPYNGRLDYVAGMLNEWGYVMAVEKLLGITEEIPERAEYIRVIVGELQRLASHAIYFASMALDVAGATAWFYGFRDRDEILDVLEMVSGQRLMHNYMRIGGVAADLPDGFEEKVRALLDKLPACIEEYEGILIGNEIFKARTIGVAPVSKEMALDYGFTGPNLRASGVDYDLRRDEPYSVYDRFKFNVPVRQGGDTYDRVLIRIEEMKESVKIIEQALKDLPDGPIMAKVPKVIKPPVGEVYSRIENAKGHLGFHIVSDGSTKPYRTRIYSPCFVNVGIFPEMAKGLHLMDAVVALASLDIVLGEIDR</sequence>
<evidence type="ECO:0000313" key="9">
    <source>
        <dbReference type="EMBL" id="KNZ69641.1"/>
    </source>
</evidence>
<dbReference type="SUPFAM" id="SSF56762">
    <property type="entry name" value="HydB/Nqo4-like"/>
    <property type="match status" value="1"/>
</dbReference>
<dbReference type="GO" id="GO:0005886">
    <property type="term" value="C:plasma membrane"/>
    <property type="evidence" value="ECO:0007669"/>
    <property type="project" value="UniProtKB-SubCell"/>
</dbReference>
<dbReference type="PANTHER" id="PTHR11993">
    <property type="entry name" value="NADH-UBIQUINONE OXIDOREDUCTASE 49 KDA SUBUNIT"/>
    <property type="match status" value="1"/>
</dbReference>
<comment type="function">
    <text evidence="6">NDH-1 shuttles electrons from NADH, via FMN and iron-sulfur (Fe-S) centers, to quinones in the respiratory chain. The immediate electron acceptor for the enzyme in this species is believed to be a menaquinone. Couples the redox reaction to proton translocation (for every two electrons transferred, four hydrogen ions are translocated across the cytoplasmic membrane), and thus conserves the redox energy in a proton gradient.</text>
</comment>
<dbReference type="PATRIC" id="fig|281456.6.peg.1774"/>